<organism evidence="2 3">
    <name type="scientific">Fusarium torreyae</name>
    <dbReference type="NCBI Taxonomy" id="1237075"/>
    <lineage>
        <taxon>Eukaryota</taxon>
        <taxon>Fungi</taxon>
        <taxon>Dikarya</taxon>
        <taxon>Ascomycota</taxon>
        <taxon>Pezizomycotina</taxon>
        <taxon>Sordariomycetes</taxon>
        <taxon>Hypocreomycetidae</taxon>
        <taxon>Hypocreales</taxon>
        <taxon>Nectriaceae</taxon>
        <taxon>Fusarium</taxon>
    </lineage>
</organism>
<dbReference type="PANTHER" id="PTHR38111:SF11">
    <property type="entry name" value="TRANSCRIPTION FACTOR DOMAIN-CONTAINING PROTEIN-RELATED"/>
    <property type="match status" value="1"/>
</dbReference>
<dbReference type="PANTHER" id="PTHR38111">
    <property type="entry name" value="ZN(2)-C6 FUNGAL-TYPE DOMAIN-CONTAINING PROTEIN-RELATED"/>
    <property type="match status" value="1"/>
</dbReference>
<dbReference type="EMBL" id="JAOQAZ010000025">
    <property type="protein sequence ID" value="KAJ4252866.1"/>
    <property type="molecule type" value="Genomic_DNA"/>
</dbReference>
<dbReference type="SUPFAM" id="SSF63825">
    <property type="entry name" value="YWTD domain"/>
    <property type="match status" value="1"/>
</dbReference>
<comment type="caution">
    <text evidence="2">The sequence shown here is derived from an EMBL/GenBank/DDBJ whole genome shotgun (WGS) entry which is preliminary data.</text>
</comment>
<evidence type="ECO:0000313" key="3">
    <source>
        <dbReference type="Proteomes" id="UP001152049"/>
    </source>
</evidence>
<dbReference type="InterPro" id="IPR053178">
    <property type="entry name" value="Osmoadaptation_assoc"/>
</dbReference>
<keyword evidence="3" id="KW-1185">Reference proteome</keyword>
<evidence type="ECO:0000256" key="1">
    <source>
        <dbReference type="SAM" id="SignalP"/>
    </source>
</evidence>
<name>A0A9W8RQX8_9HYPO</name>
<dbReference type="Gene3D" id="2.130.10.10">
    <property type="entry name" value="YVTN repeat-like/Quinoprotein amine dehydrogenase"/>
    <property type="match status" value="1"/>
</dbReference>
<dbReference type="AlphaFoldDB" id="A0A9W8RQX8"/>
<accession>A0A9W8RQX8</accession>
<sequence>MKFLSTIVLAAAWTLAYTASEKSAKALYFLDSDPQGASVVSFKIGGNSSLGEPKRISTGGKGLVGTNMNGSVQTDPLFSQSSVIVDGNRLFTVNAGSNTLAAFHIPHDDPTNLVLVGKPVDTMGDVPNSVAYSHKNKIACVANTGPRAGVQCFSVSDCRGMKALGNLKPLPVPNQTNPPMGAANTVSNILFNPSETAVFVIIKGDGTEDGFLYAYKVHNGTVSEKAVKSRPENLPIPFGMSFVSDQSAVIATPNYGAAFVTINDDLSVTIDTPLNITNQSATCWTAASPETGSVYLLDAGVPDITFLAPETRDIGRILPGYEDGMGNFDGIVGGSKLYVLQRAPAVAVFDLHDPSCGPEVVDLDGFGNRAFWIVSRSQSHGFFRLSQQPSPTPTDRLGSYLITQSAKSPELIINLAYFKHLPRRLNESPALANCLAVLCDSWTNFQRSIAPDRLIEPRLYGRALRSLHTALNGPKQLNVETLTAMTLLQRVEVLFDTRRGDHQTVHSGGMIPLMIKKGPPNLDDPLDIHLAHEVQDTLATHWLVHRGDNFLVQSPWVEHLRKAFERLIVDDDDGGLKIRTPFTVEIAFGKWPEYVHQMGDIKDNSDYSAARRQAADLQSHLSCLFDEVCESVRPLLATALREGIIREAQCSMSPKGLAYEFTTFKAFDMLLSYYTICIILKLMTYSLSVFQGCPNNTVWDEFRHYCSEMPKLVTYLRRQGKVACMLFVSSFCLPFEGA</sequence>
<gene>
    <name evidence="2" type="ORF">NW762_010772</name>
</gene>
<evidence type="ECO:0000313" key="2">
    <source>
        <dbReference type="EMBL" id="KAJ4252866.1"/>
    </source>
</evidence>
<feature type="chain" id="PRO_5040728755" evidence="1">
    <location>
        <begin position="19"/>
        <end position="738"/>
    </location>
</feature>
<feature type="signal peptide" evidence="1">
    <location>
        <begin position="1"/>
        <end position="18"/>
    </location>
</feature>
<dbReference type="OrthoDB" id="10006285at2759"/>
<proteinExistence type="predicted"/>
<dbReference type="InterPro" id="IPR015943">
    <property type="entry name" value="WD40/YVTN_repeat-like_dom_sf"/>
</dbReference>
<keyword evidence="1" id="KW-0732">Signal</keyword>
<reference evidence="2" key="1">
    <citation type="submission" date="2022-09" db="EMBL/GenBank/DDBJ databases">
        <title>Fusarium specimens isolated from Avocado Roots.</title>
        <authorList>
            <person name="Stajich J."/>
            <person name="Roper C."/>
            <person name="Heimlech-Rivalta G."/>
        </authorList>
    </citation>
    <scope>NUCLEOTIDE SEQUENCE</scope>
    <source>
        <strain evidence="2">CF00136</strain>
    </source>
</reference>
<dbReference type="Proteomes" id="UP001152049">
    <property type="component" value="Unassembled WGS sequence"/>
</dbReference>
<protein>
    <submittedName>
        <fullName evidence="2">Uncharacterized protein</fullName>
    </submittedName>
</protein>